<dbReference type="Proteomes" id="UP001165962">
    <property type="component" value="Unassembled WGS sequence"/>
</dbReference>
<dbReference type="Pfam" id="PF01370">
    <property type="entry name" value="Epimerase"/>
    <property type="match status" value="1"/>
</dbReference>
<evidence type="ECO:0000256" key="1">
    <source>
        <dbReference type="ARBA" id="ARBA00007637"/>
    </source>
</evidence>
<dbReference type="SUPFAM" id="SSF51735">
    <property type="entry name" value="NAD(P)-binding Rossmann-fold domains"/>
    <property type="match status" value="1"/>
</dbReference>
<dbReference type="Gene3D" id="3.40.50.720">
    <property type="entry name" value="NAD(P)-binding Rossmann-like Domain"/>
    <property type="match status" value="1"/>
</dbReference>
<gene>
    <name evidence="3" type="ORF">G9U52_10155</name>
</gene>
<accession>A0ABX0J8V6</accession>
<dbReference type="EMBL" id="JAAOIW010000003">
    <property type="protein sequence ID" value="NHN30195.1"/>
    <property type="molecule type" value="Genomic_DNA"/>
</dbReference>
<feature type="domain" description="NAD-dependent epimerase/dehydratase" evidence="2">
    <location>
        <begin position="3"/>
        <end position="242"/>
    </location>
</feature>
<reference evidence="3" key="1">
    <citation type="submission" date="2020-03" db="EMBL/GenBank/DDBJ databases">
        <title>Draft sequencing of Paenibacilllus sp. S3N08.</title>
        <authorList>
            <person name="Kim D.-U."/>
        </authorList>
    </citation>
    <scope>NUCLEOTIDE SEQUENCE</scope>
    <source>
        <strain evidence="3">S3N08</strain>
    </source>
</reference>
<proteinExistence type="inferred from homology"/>
<evidence type="ECO:0000313" key="3">
    <source>
        <dbReference type="EMBL" id="NHN30195.1"/>
    </source>
</evidence>
<name>A0ABX0J8V6_9BACL</name>
<evidence type="ECO:0000259" key="2">
    <source>
        <dbReference type="Pfam" id="PF01370"/>
    </source>
</evidence>
<dbReference type="PANTHER" id="PTHR43000">
    <property type="entry name" value="DTDP-D-GLUCOSE 4,6-DEHYDRATASE-RELATED"/>
    <property type="match status" value="1"/>
</dbReference>
<sequence length="320" mass="35490">MNILVTGAAGFIGSHLSEALLSLGYHVRGIDQIEHSPYRSIKEDNLKKIMGHPEFEWLAADLLSVDLEGFVHEADVVFHLAGLAGVRNSWGPSFADYLQANVLLTQKILEACKNSSKLKKLIYASSSSVYGGGTGSYSTENSPTRPISPYGLTKLAGEQICYIYYKQFGVPYTALRYFTVYGPRQRPDMGFHKFMKAALLSQPLTIYGNGEQKRDFTYVIDLIQANISAMNYSRHGSVFNVGGIETTSVNDVVRKIERLSGKKLQITYLPEQPGDPFATSADISRARAELRYSPAFSLDEGMAEQWSYISGLYQPTKEHG</sequence>
<dbReference type="InterPro" id="IPR001509">
    <property type="entry name" value="Epimerase_deHydtase"/>
</dbReference>
<protein>
    <submittedName>
        <fullName evidence="3">NAD-dependent epimerase/dehydratase family protein</fullName>
    </submittedName>
</protein>
<keyword evidence="4" id="KW-1185">Reference proteome</keyword>
<dbReference type="RefSeq" id="WP_166148950.1">
    <property type="nucleotide sequence ID" value="NZ_JAAOIW010000003.1"/>
</dbReference>
<organism evidence="3 4">
    <name type="scientific">Paenibacillus agricola</name>
    <dbReference type="NCBI Taxonomy" id="2716264"/>
    <lineage>
        <taxon>Bacteria</taxon>
        <taxon>Bacillati</taxon>
        <taxon>Bacillota</taxon>
        <taxon>Bacilli</taxon>
        <taxon>Bacillales</taxon>
        <taxon>Paenibacillaceae</taxon>
        <taxon>Paenibacillus</taxon>
    </lineage>
</organism>
<comment type="similarity">
    <text evidence="1">Belongs to the NAD(P)-dependent epimerase/dehydratase family.</text>
</comment>
<comment type="caution">
    <text evidence="3">The sequence shown here is derived from an EMBL/GenBank/DDBJ whole genome shotgun (WGS) entry which is preliminary data.</text>
</comment>
<evidence type="ECO:0000313" key="4">
    <source>
        <dbReference type="Proteomes" id="UP001165962"/>
    </source>
</evidence>
<dbReference type="PRINTS" id="PR01713">
    <property type="entry name" value="NUCEPIMERASE"/>
</dbReference>
<dbReference type="InterPro" id="IPR036291">
    <property type="entry name" value="NAD(P)-bd_dom_sf"/>
</dbReference>